<dbReference type="AlphaFoldDB" id="A0AAD4X9W8"/>
<dbReference type="EMBL" id="JAJJMB010012509">
    <property type="protein sequence ID" value="KAI3876198.1"/>
    <property type="molecule type" value="Genomic_DNA"/>
</dbReference>
<comment type="caution">
    <text evidence="1">The sequence shown here is derived from an EMBL/GenBank/DDBJ whole genome shotgun (WGS) entry which is preliminary data.</text>
</comment>
<dbReference type="Proteomes" id="UP001202328">
    <property type="component" value="Unassembled WGS sequence"/>
</dbReference>
<proteinExistence type="predicted"/>
<name>A0AAD4X9W8_9MAGN</name>
<evidence type="ECO:0000313" key="1">
    <source>
        <dbReference type="EMBL" id="KAI3876198.1"/>
    </source>
</evidence>
<organism evidence="1 2">
    <name type="scientific">Papaver atlanticum</name>
    <dbReference type="NCBI Taxonomy" id="357466"/>
    <lineage>
        <taxon>Eukaryota</taxon>
        <taxon>Viridiplantae</taxon>
        <taxon>Streptophyta</taxon>
        <taxon>Embryophyta</taxon>
        <taxon>Tracheophyta</taxon>
        <taxon>Spermatophyta</taxon>
        <taxon>Magnoliopsida</taxon>
        <taxon>Ranunculales</taxon>
        <taxon>Papaveraceae</taxon>
        <taxon>Papaveroideae</taxon>
        <taxon>Papaver</taxon>
    </lineage>
</organism>
<protein>
    <submittedName>
        <fullName evidence="1">Uncharacterized protein</fullName>
    </submittedName>
</protein>
<keyword evidence="2" id="KW-1185">Reference proteome</keyword>
<evidence type="ECO:0000313" key="2">
    <source>
        <dbReference type="Proteomes" id="UP001202328"/>
    </source>
</evidence>
<reference evidence="1" key="1">
    <citation type="submission" date="2022-04" db="EMBL/GenBank/DDBJ databases">
        <title>A functionally conserved STORR gene fusion in Papaver species that diverged 16.8 million years ago.</title>
        <authorList>
            <person name="Catania T."/>
        </authorList>
    </citation>
    <scope>NUCLEOTIDE SEQUENCE</scope>
    <source>
        <strain evidence="1">S-188037</strain>
    </source>
</reference>
<sequence length="66" mass="7459">MVSLLVFDESIDSVDLIQMNSLFTNFWFHIYLFHVLQNRALHFQIPTTKESETSSVGAVGRGNGTV</sequence>
<gene>
    <name evidence="1" type="ORF">MKW98_029150</name>
</gene>
<accession>A0AAD4X9W8</accession>